<protein>
    <submittedName>
        <fullName evidence="1">Uncharacterized protein</fullName>
    </submittedName>
</protein>
<organism evidence="1 2">
    <name type="scientific">Chitinophaga parva</name>
    <dbReference type="NCBI Taxonomy" id="2169414"/>
    <lineage>
        <taxon>Bacteria</taxon>
        <taxon>Pseudomonadati</taxon>
        <taxon>Bacteroidota</taxon>
        <taxon>Chitinophagia</taxon>
        <taxon>Chitinophagales</taxon>
        <taxon>Chitinophagaceae</taxon>
        <taxon>Chitinophaga</taxon>
    </lineage>
</organism>
<keyword evidence="2" id="KW-1185">Reference proteome</keyword>
<reference evidence="1 2" key="1">
    <citation type="submission" date="2018-04" db="EMBL/GenBank/DDBJ databases">
        <title>Chitinophaga fuyangensis sp. nov., isolated from soil in a chemical factory.</title>
        <authorList>
            <person name="Chen K."/>
        </authorList>
    </citation>
    <scope>NUCLEOTIDE SEQUENCE [LARGE SCALE GENOMIC DNA]</scope>
    <source>
        <strain evidence="1 2">LY-1</strain>
    </source>
</reference>
<dbReference type="Proteomes" id="UP000244450">
    <property type="component" value="Unassembled WGS sequence"/>
</dbReference>
<evidence type="ECO:0000313" key="1">
    <source>
        <dbReference type="EMBL" id="PUZ22661.1"/>
    </source>
</evidence>
<gene>
    <name evidence="1" type="ORF">DCC81_19705</name>
</gene>
<dbReference type="RefSeq" id="WP_108688407.1">
    <property type="nucleotide sequence ID" value="NZ_QCYK01000003.1"/>
</dbReference>
<dbReference type="AlphaFoldDB" id="A0A2T7BC40"/>
<dbReference type="OrthoDB" id="673582at2"/>
<name>A0A2T7BC40_9BACT</name>
<accession>A0A2T7BC40</accession>
<evidence type="ECO:0000313" key="2">
    <source>
        <dbReference type="Proteomes" id="UP000244450"/>
    </source>
</evidence>
<sequence>MSATNDDGYTLVTIRGRLEPRVFGRTTKSEHLGVYIVTPQASYLIRPMNSNPFMDNPLEPLCGKTIEAEGRIADYVFFAKSWKIVE</sequence>
<proteinExistence type="predicted"/>
<comment type="caution">
    <text evidence="1">The sequence shown here is derived from an EMBL/GenBank/DDBJ whole genome shotgun (WGS) entry which is preliminary data.</text>
</comment>
<dbReference type="EMBL" id="QCYK01000003">
    <property type="protein sequence ID" value="PUZ22661.1"/>
    <property type="molecule type" value="Genomic_DNA"/>
</dbReference>